<dbReference type="PANTHER" id="PTHR35371:SF2">
    <property type="entry name" value="MAPEG FAMILY PROTEIN"/>
    <property type="match status" value="1"/>
</dbReference>
<keyword evidence="7" id="KW-1185">Reference proteome</keyword>
<organism evidence="6 7">
    <name type="scientific">Mollisia scopiformis</name>
    <name type="common">Conifer needle endophyte fungus</name>
    <name type="synonym">Phialocephala scopiformis</name>
    <dbReference type="NCBI Taxonomy" id="149040"/>
    <lineage>
        <taxon>Eukaryota</taxon>
        <taxon>Fungi</taxon>
        <taxon>Dikarya</taxon>
        <taxon>Ascomycota</taxon>
        <taxon>Pezizomycotina</taxon>
        <taxon>Leotiomycetes</taxon>
        <taxon>Helotiales</taxon>
        <taxon>Mollisiaceae</taxon>
        <taxon>Mollisia</taxon>
    </lineage>
</organism>
<evidence type="ECO:0000313" key="7">
    <source>
        <dbReference type="Proteomes" id="UP000070700"/>
    </source>
</evidence>
<dbReference type="RefSeq" id="XP_018060969.1">
    <property type="nucleotide sequence ID" value="XM_018210279.1"/>
</dbReference>
<comment type="subcellular location">
    <subcellularLocation>
        <location evidence="1">Membrane</location>
    </subcellularLocation>
</comment>
<dbReference type="InterPro" id="IPR023352">
    <property type="entry name" value="MAPEG-like_dom_sf"/>
</dbReference>
<evidence type="ECO:0000256" key="3">
    <source>
        <dbReference type="ARBA" id="ARBA00022989"/>
    </source>
</evidence>
<protein>
    <submittedName>
        <fullName evidence="6">Uncharacterized protein</fullName>
    </submittedName>
</protein>
<dbReference type="GeneID" id="28820005"/>
<evidence type="ECO:0000313" key="6">
    <source>
        <dbReference type="EMBL" id="KUJ06614.1"/>
    </source>
</evidence>
<dbReference type="PANTHER" id="PTHR35371">
    <property type="entry name" value="INNER MEMBRANE PROTEIN"/>
    <property type="match status" value="1"/>
</dbReference>
<dbReference type="GO" id="GO:0016020">
    <property type="term" value="C:membrane"/>
    <property type="evidence" value="ECO:0007669"/>
    <property type="project" value="UniProtKB-SubCell"/>
</dbReference>
<proteinExistence type="predicted"/>
<gene>
    <name evidence="6" type="ORF">LY89DRAFT_603035</name>
</gene>
<dbReference type="KEGG" id="psco:LY89DRAFT_603035"/>
<dbReference type="EMBL" id="KQ947445">
    <property type="protein sequence ID" value="KUJ06614.1"/>
    <property type="molecule type" value="Genomic_DNA"/>
</dbReference>
<dbReference type="OrthoDB" id="2122304at2759"/>
<dbReference type="Pfam" id="PF01124">
    <property type="entry name" value="MAPEG"/>
    <property type="match status" value="1"/>
</dbReference>
<dbReference type="AlphaFoldDB" id="A0A132B3W9"/>
<keyword evidence="3 5" id="KW-1133">Transmembrane helix</keyword>
<evidence type="ECO:0000256" key="1">
    <source>
        <dbReference type="ARBA" id="ARBA00004370"/>
    </source>
</evidence>
<evidence type="ECO:0000256" key="4">
    <source>
        <dbReference type="ARBA" id="ARBA00023136"/>
    </source>
</evidence>
<sequence>MASLATTLGLRAPSLPNVTVPSYAPAFLSFHFVFAYCVLAPRHFKQIFGIDHNVSPREDLVKYGDAVVKSGKITQKQLEMMKRNESAHANAIENYILFVGAVSFATFAGVERELVNRAGLVYTIARVSYGFIFIFVDQTFWSLFRSAAWWVGNISCLWLLRRAGKKLNMA</sequence>
<name>A0A132B3W9_MOLSC</name>
<dbReference type="SUPFAM" id="SSF161084">
    <property type="entry name" value="MAPEG domain-like"/>
    <property type="match status" value="1"/>
</dbReference>
<evidence type="ECO:0000256" key="5">
    <source>
        <dbReference type="SAM" id="Phobius"/>
    </source>
</evidence>
<reference evidence="6 7" key="1">
    <citation type="submission" date="2015-10" db="EMBL/GenBank/DDBJ databases">
        <title>Full genome of DAOMC 229536 Phialocephala scopiformis, a fungal endophyte of spruce producing the potent anti-insectan compound rugulosin.</title>
        <authorList>
            <consortium name="DOE Joint Genome Institute"/>
            <person name="Walker A.K."/>
            <person name="Frasz S.L."/>
            <person name="Seifert K.A."/>
            <person name="Miller J.D."/>
            <person name="Mondo S.J."/>
            <person name="Labutti K."/>
            <person name="Lipzen A."/>
            <person name="Dockter R."/>
            <person name="Kennedy M."/>
            <person name="Grigoriev I.V."/>
            <person name="Spatafora J.W."/>
        </authorList>
    </citation>
    <scope>NUCLEOTIDE SEQUENCE [LARGE SCALE GENOMIC DNA]</scope>
    <source>
        <strain evidence="6 7">CBS 120377</strain>
    </source>
</reference>
<dbReference type="Proteomes" id="UP000070700">
    <property type="component" value="Unassembled WGS sequence"/>
</dbReference>
<keyword evidence="4 5" id="KW-0472">Membrane</keyword>
<feature type="transmembrane region" description="Helical" evidence="5">
    <location>
        <begin position="20"/>
        <end position="39"/>
    </location>
</feature>
<dbReference type="InterPro" id="IPR001129">
    <property type="entry name" value="Membr-assoc_MAPEG"/>
</dbReference>
<feature type="transmembrane region" description="Helical" evidence="5">
    <location>
        <begin position="142"/>
        <end position="160"/>
    </location>
</feature>
<feature type="transmembrane region" description="Helical" evidence="5">
    <location>
        <begin position="119"/>
        <end position="136"/>
    </location>
</feature>
<dbReference type="InParanoid" id="A0A132B3W9"/>
<evidence type="ECO:0000256" key="2">
    <source>
        <dbReference type="ARBA" id="ARBA00022692"/>
    </source>
</evidence>
<accession>A0A132B3W9</accession>
<dbReference type="Gene3D" id="1.20.120.550">
    <property type="entry name" value="Membrane associated eicosanoid/glutathione metabolism-like domain"/>
    <property type="match status" value="1"/>
</dbReference>
<keyword evidence="2 5" id="KW-0812">Transmembrane</keyword>